<gene>
    <name evidence="1" type="primary">g2761</name>
    <name evidence="1" type="ORF">NpPPO83_00002761</name>
</gene>
<name>A0ACB5RZF0_9PEZI</name>
<proteinExistence type="predicted"/>
<evidence type="ECO:0000313" key="2">
    <source>
        <dbReference type="Proteomes" id="UP001165186"/>
    </source>
</evidence>
<organism evidence="1 2">
    <name type="scientific">Neofusicoccum parvum</name>
    <dbReference type="NCBI Taxonomy" id="310453"/>
    <lineage>
        <taxon>Eukaryota</taxon>
        <taxon>Fungi</taxon>
        <taxon>Dikarya</taxon>
        <taxon>Ascomycota</taxon>
        <taxon>Pezizomycotina</taxon>
        <taxon>Dothideomycetes</taxon>
        <taxon>Dothideomycetes incertae sedis</taxon>
        <taxon>Botryosphaeriales</taxon>
        <taxon>Botryosphaeriaceae</taxon>
        <taxon>Neofusicoccum</taxon>
    </lineage>
</organism>
<dbReference type="Proteomes" id="UP001165186">
    <property type="component" value="Unassembled WGS sequence"/>
</dbReference>
<keyword evidence="2" id="KW-1185">Reference proteome</keyword>
<dbReference type="EMBL" id="BSXG01000023">
    <property type="protein sequence ID" value="GME25888.1"/>
    <property type="molecule type" value="Genomic_DNA"/>
</dbReference>
<sequence>MIIDSKPVHIHDRAKADTEKPFESEYLPQRMVQPQSVLVVQAQTPTKDPSHSTAKHQSTKPALSHILDSEESACTEFNDEPPMTFPVIVCRDDKKAGGEEYLGQFNGTKSQQYLTAEFNISNRNKAFLRLCLDPLVVDTNRTFSFKSTSRISLIITLDNLISKRSMALKKANEDEMPEYISEQLHFKQSAIGNAEVPNARFLSVSLKDYLTIVMPRKPGRLANDDELEYILRFRELSVTKCFRL</sequence>
<reference evidence="1" key="1">
    <citation type="submission" date="2024-09" db="EMBL/GenBank/DDBJ databases">
        <title>Draft Genome Sequences of Neofusicoccum parvum.</title>
        <authorList>
            <person name="Ashida A."/>
            <person name="Camagna M."/>
            <person name="Tanaka A."/>
            <person name="Takemoto D."/>
        </authorList>
    </citation>
    <scope>NUCLEOTIDE SEQUENCE</scope>
    <source>
        <strain evidence="1">PPO83</strain>
    </source>
</reference>
<protein>
    <submittedName>
        <fullName evidence="1">Uncharacterized protein</fullName>
    </submittedName>
</protein>
<accession>A0ACB5RZF0</accession>
<comment type="caution">
    <text evidence="1">The sequence shown here is derived from an EMBL/GenBank/DDBJ whole genome shotgun (WGS) entry which is preliminary data.</text>
</comment>
<evidence type="ECO:0000313" key="1">
    <source>
        <dbReference type="EMBL" id="GME25888.1"/>
    </source>
</evidence>